<name>A0A356LBP2_9BURK</name>
<protein>
    <submittedName>
        <fullName evidence="1">Phage portal protein</fullName>
    </submittedName>
</protein>
<sequence length="417" mass="46881">MKKPGKIKSALINWLGQQLTLANPEFWNEFFGTSSSGKVVTVEKALQLSAVWACVRLISETVSTLPLKLYQKMPDGSRVPAKNHPLYKLLCIEPNKDQTPSEFLLFIVASLVLRGNAFVEKIMIGQKIIALIPIAPQYLTKIEKLKNGKYEYTIVKDGKERKIPEDRMFHTRAFGLDGRLGLDPIKYGAEVFGAAMAADEAAAKIFENGLQNSGFLTHEKGYLKPEQREEIRKSLTQFMGSKNSGKTMVLEAGLMYHGVSMNPEAAQMLETRGYGVEEICRWFRVPPFMVGHTDKQSSWASSVEGMNLQFLTTCLNPLLRNIEDSIFKRLINPYDRDEYYAEFSVEGLLRADSKGRAEFYSSGLDHGWINRNEVRSRENLPPMDGGEVFTVQSALIPLDKIGTNYERKTTQSADSAN</sequence>
<dbReference type="NCBIfam" id="TIGR01537">
    <property type="entry name" value="portal_HK97"/>
    <property type="match status" value="1"/>
</dbReference>
<dbReference type="EMBL" id="DOEK01000003">
    <property type="protein sequence ID" value="HBP27935.1"/>
    <property type="molecule type" value="Genomic_DNA"/>
</dbReference>
<proteinExistence type="predicted"/>
<reference evidence="1 2" key="1">
    <citation type="journal article" date="2018" name="Nat. Biotechnol.">
        <title>A standardized bacterial taxonomy based on genome phylogeny substantially revises the tree of life.</title>
        <authorList>
            <person name="Parks D.H."/>
            <person name="Chuvochina M."/>
            <person name="Waite D.W."/>
            <person name="Rinke C."/>
            <person name="Skarshewski A."/>
            <person name="Chaumeil P.A."/>
            <person name="Hugenholtz P."/>
        </authorList>
    </citation>
    <scope>NUCLEOTIDE SEQUENCE [LARGE SCALE GENOMIC DNA]</scope>
    <source>
        <strain evidence="1">UBA10707</strain>
    </source>
</reference>
<dbReference type="Proteomes" id="UP000264036">
    <property type="component" value="Unassembled WGS sequence"/>
</dbReference>
<accession>A0A356LBP2</accession>
<evidence type="ECO:0000313" key="1">
    <source>
        <dbReference type="EMBL" id="HBP27935.1"/>
    </source>
</evidence>
<comment type="caution">
    <text evidence="1">The sequence shown here is derived from an EMBL/GenBank/DDBJ whole genome shotgun (WGS) entry which is preliminary data.</text>
</comment>
<dbReference type="InterPro" id="IPR006427">
    <property type="entry name" value="Portal_HK97"/>
</dbReference>
<dbReference type="AlphaFoldDB" id="A0A356LBP2"/>
<evidence type="ECO:0000313" key="2">
    <source>
        <dbReference type="Proteomes" id="UP000264036"/>
    </source>
</evidence>
<dbReference type="InterPro" id="IPR006944">
    <property type="entry name" value="Phage/GTA_portal"/>
</dbReference>
<organism evidence="1 2">
    <name type="scientific">Advenella kashmirensis</name>
    <dbReference type="NCBI Taxonomy" id="310575"/>
    <lineage>
        <taxon>Bacteria</taxon>
        <taxon>Pseudomonadati</taxon>
        <taxon>Pseudomonadota</taxon>
        <taxon>Betaproteobacteria</taxon>
        <taxon>Burkholderiales</taxon>
        <taxon>Alcaligenaceae</taxon>
    </lineage>
</organism>
<gene>
    <name evidence="1" type="ORF">DD666_00785</name>
</gene>
<dbReference type="Pfam" id="PF04860">
    <property type="entry name" value="Phage_portal"/>
    <property type="match status" value="1"/>
</dbReference>